<feature type="domain" description="Glycosyl transferase family 1" evidence="1">
    <location>
        <begin position="846"/>
        <end position="1000"/>
    </location>
</feature>
<organism evidence="4 5">
    <name type="scientific">Lysobacter stagni</name>
    <dbReference type="NCBI Taxonomy" id="3045172"/>
    <lineage>
        <taxon>Bacteria</taxon>
        <taxon>Pseudomonadati</taxon>
        <taxon>Pseudomonadota</taxon>
        <taxon>Gammaproteobacteria</taxon>
        <taxon>Lysobacterales</taxon>
        <taxon>Lysobacteraceae</taxon>
        <taxon>Lysobacter</taxon>
    </lineage>
</organism>
<gene>
    <name evidence="4" type="ORF">QLQ15_07380</name>
</gene>
<dbReference type="RefSeq" id="WP_283212182.1">
    <property type="nucleotide sequence ID" value="NZ_JASGBI010000001.1"/>
</dbReference>
<dbReference type="InterPro" id="IPR001296">
    <property type="entry name" value="Glyco_trans_1"/>
</dbReference>
<dbReference type="InterPro" id="IPR001173">
    <property type="entry name" value="Glyco_trans_2-like"/>
</dbReference>
<proteinExistence type="predicted"/>
<evidence type="ECO:0000313" key="5">
    <source>
        <dbReference type="Proteomes" id="UP001321580"/>
    </source>
</evidence>
<dbReference type="InterPro" id="IPR028098">
    <property type="entry name" value="Glyco_trans_4-like_N"/>
</dbReference>
<dbReference type="SUPFAM" id="SSF53756">
    <property type="entry name" value="UDP-Glycosyltransferase/glycogen phosphorylase"/>
    <property type="match status" value="2"/>
</dbReference>
<dbReference type="Gene3D" id="3.90.550.10">
    <property type="entry name" value="Spore Coat Polysaccharide Biosynthesis Protein SpsA, Chain A"/>
    <property type="match status" value="1"/>
</dbReference>
<dbReference type="CDD" id="cd03809">
    <property type="entry name" value="GT4_MtfB-like"/>
    <property type="match status" value="1"/>
</dbReference>
<evidence type="ECO:0000259" key="2">
    <source>
        <dbReference type="Pfam" id="PF00535"/>
    </source>
</evidence>
<dbReference type="Proteomes" id="UP001321580">
    <property type="component" value="Unassembled WGS sequence"/>
</dbReference>
<name>A0ABT6XF19_9GAMM</name>
<dbReference type="Pfam" id="PF13439">
    <property type="entry name" value="Glyco_transf_4"/>
    <property type="match status" value="1"/>
</dbReference>
<comment type="caution">
    <text evidence="4">The sequence shown here is derived from an EMBL/GenBank/DDBJ whole genome shotgun (WGS) entry which is preliminary data.</text>
</comment>
<dbReference type="InterPro" id="IPR029044">
    <property type="entry name" value="Nucleotide-diphossugar_trans"/>
</dbReference>
<keyword evidence="4" id="KW-0808">Transferase</keyword>
<evidence type="ECO:0000259" key="3">
    <source>
        <dbReference type="Pfam" id="PF13439"/>
    </source>
</evidence>
<dbReference type="EC" id="2.4.-.-" evidence="4"/>
<sequence length="1026" mass="113835">MNANAAVDPMRSVETPSVTRVSVVILTWNGLEFTKPCLASVLKHTDPAKADVIVVDNGSTDGTVEYLSGIPGIVTLFNGENLGFVRGNNAALKLIDPTHDVILLNNDTEIDDPQWIEKLQATVSSQDDIGIAGCRIRRLTGGMLQHAGTYIPDRSFWGQQLGSGEKDINQYPYDREVEGVVFACVYIRRAVLDAIGFLDEDFFSYYEDSDYCFKARQAGFRVMNCGSLTVRHREHGSTSVNKVSHSDMFLKSRETFLGKWQTVLDARYTQELHLRSTFFQPVGYAMTARQIALGLERNGVKISYEYLYGPGTVYPVAESAEQSTGVYQLEVIRQRPAQTGVPTLIYGQADAFETVTGDGYRIGYTMLETTGIPKEWAAGCNSLDELWVPTEFNKWTFQRSGVTAPIHVMPLGLVDTDYFNPEIEALKLDGVYTFLSVFEWGERKSPEILIRAFNRAFTKDDPVVLICKYSNRDPGVDPPAIIRSLGLDPDGGRIVYSENESVPYYQIAQLYRSADCFVLPTRGEGWGMPILEAMACGVPVIASYWSAQQAFLDDGNSYPLQVSLVDAEAKCPYYTGFKWALPDEDHLMRLFRHVFENQQEAREKGRRAAADVEERWSLTQSAQRMHDRIAEISSDAKQPARSSSAQAGRLRIGVDVSRAIGSEVSGVGRYTASLMKGLSRWQSETGREFDYLMLPGFGDFVHPNYVPGANGEFSVTPASGITMYKGPLPAFKDADRHVPGLSALYCPGNAFPDKFDGPAVVVVHDTTFLSHPQFHTSENIALCSSAFDRAVSAGARFVAVSENSRKDFIQHYRLDPARIDVIHCGIDLSVFKPASELRRSSVRQRHALPDKYFLYVGSIEPRKNLRTLLKAMKGYGGEETLVVVGASGWLNDDIKKLMSAAGSRVKVLGYVPFDDLPALYSMATAFVYPSLYEGFGLPVAEAMACGAPVITSNNSSLAEIAVDAGVLLDEPGNDSELREQLLRVAQDTAYAEDLRRRGSERAYEFRLERQVERHVDLFRRLVEVAG</sequence>
<accession>A0ABT6XF19</accession>
<dbReference type="Pfam" id="PF13692">
    <property type="entry name" value="Glyco_trans_1_4"/>
    <property type="match status" value="1"/>
</dbReference>
<keyword evidence="5" id="KW-1185">Reference proteome</keyword>
<evidence type="ECO:0000313" key="4">
    <source>
        <dbReference type="EMBL" id="MDI9238735.1"/>
    </source>
</evidence>
<feature type="domain" description="Glycosyltransferase subfamily 4-like N-terminal" evidence="3">
    <location>
        <begin position="737"/>
        <end position="829"/>
    </location>
</feature>
<dbReference type="EMBL" id="JASGBI010000001">
    <property type="protein sequence ID" value="MDI9238735.1"/>
    <property type="molecule type" value="Genomic_DNA"/>
</dbReference>
<feature type="domain" description="Glycosyltransferase 2-like" evidence="2">
    <location>
        <begin position="22"/>
        <end position="192"/>
    </location>
</feature>
<protein>
    <submittedName>
        <fullName evidence="4">Glycosyltransferase</fullName>
        <ecNumber evidence="4">2.4.-.-</ecNumber>
    </submittedName>
</protein>
<dbReference type="PANTHER" id="PTHR46656">
    <property type="entry name" value="PUTATIVE-RELATED"/>
    <property type="match status" value="1"/>
</dbReference>
<dbReference type="SUPFAM" id="SSF53448">
    <property type="entry name" value="Nucleotide-diphospho-sugar transferases"/>
    <property type="match status" value="1"/>
</dbReference>
<keyword evidence="4" id="KW-0328">Glycosyltransferase</keyword>
<dbReference type="CDD" id="cd04186">
    <property type="entry name" value="GT_2_like_c"/>
    <property type="match status" value="1"/>
</dbReference>
<evidence type="ECO:0000259" key="1">
    <source>
        <dbReference type="Pfam" id="PF00534"/>
    </source>
</evidence>
<dbReference type="Pfam" id="PF00535">
    <property type="entry name" value="Glycos_transf_2"/>
    <property type="match status" value="1"/>
</dbReference>
<dbReference type="GO" id="GO:0016757">
    <property type="term" value="F:glycosyltransferase activity"/>
    <property type="evidence" value="ECO:0007669"/>
    <property type="project" value="UniProtKB-KW"/>
</dbReference>
<dbReference type="PANTHER" id="PTHR46656:SF3">
    <property type="entry name" value="PUTATIVE-RELATED"/>
    <property type="match status" value="1"/>
</dbReference>
<reference evidence="4 5" key="1">
    <citation type="submission" date="2023-05" db="EMBL/GenBank/DDBJ databases">
        <title>Lysobacter sp. strain LF1 Genome sequencing and assembly.</title>
        <authorList>
            <person name="Jung Y."/>
        </authorList>
    </citation>
    <scope>NUCLEOTIDE SEQUENCE [LARGE SCALE GENOMIC DNA]</scope>
    <source>
        <strain evidence="4 5">LF1</strain>
    </source>
</reference>
<dbReference type="Pfam" id="PF00534">
    <property type="entry name" value="Glycos_transf_1"/>
    <property type="match status" value="1"/>
</dbReference>
<dbReference type="Gene3D" id="3.40.50.2000">
    <property type="entry name" value="Glycogen Phosphorylase B"/>
    <property type="match status" value="3"/>
</dbReference>